<reference evidence="4 5" key="1">
    <citation type="submission" date="2018-10" db="EMBL/GenBank/DDBJ databases">
        <title>A high-quality apple genome assembly.</title>
        <authorList>
            <person name="Hu J."/>
        </authorList>
    </citation>
    <scope>NUCLEOTIDE SEQUENCE [LARGE SCALE GENOMIC DNA]</scope>
    <source>
        <strain evidence="5">cv. HFTH1</strain>
        <tissue evidence="4">Young leaf</tissue>
    </source>
</reference>
<feature type="domain" description="CCHC-type" evidence="3">
    <location>
        <begin position="294"/>
        <end position="307"/>
    </location>
</feature>
<feature type="region of interest" description="Disordered" evidence="2">
    <location>
        <begin position="392"/>
        <end position="473"/>
    </location>
</feature>
<comment type="caution">
    <text evidence="4">The sequence shown here is derived from an EMBL/GenBank/DDBJ whole genome shotgun (WGS) entry which is preliminary data.</text>
</comment>
<evidence type="ECO:0000259" key="3">
    <source>
        <dbReference type="PROSITE" id="PS50158"/>
    </source>
</evidence>
<evidence type="ECO:0000256" key="1">
    <source>
        <dbReference type="PROSITE-ProRule" id="PRU00047"/>
    </source>
</evidence>
<feature type="compositionally biased region" description="Low complexity" evidence="2">
    <location>
        <begin position="460"/>
        <end position="469"/>
    </location>
</feature>
<dbReference type="PANTHER" id="PTHR46978">
    <property type="entry name" value="ZINC KNUCKLE (CCHC-TYPE) FAMILY PROTEIN"/>
    <property type="match status" value="1"/>
</dbReference>
<accession>A0A498IMC5</accession>
<organism evidence="4 5">
    <name type="scientific">Malus domestica</name>
    <name type="common">Apple</name>
    <name type="synonym">Pyrus malus</name>
    <dbReference type="NCBI Taxonomy" id="3750"/>
    <lineage>
        <taxon>Eukaryota</taxon>
        <taxon>Viridiplantae</taxon>
        <taxon>Streptophyta</taxon>
        <taxon>Embryophyta</taxon>
        <taxon>Tracheophyta</taxon>
        <taxon>Spermatophyta</taxon>
        <taxon>Magnoliopsida</taxon>
        <taxon>eudicotyledons</taxon>
        <taxon>Gunneridae</taxon>
        <taxon>Pentapetalae</taxon>
        <taxon>rosids</taxon>
        <taxon>fabids</taxon>
        <taxon>Rosales</taxon>
        <taxon>Rosaceae</taxon>
        <taxon>Amygdaloideae</taxon>
        <taxon>Maleae</taxon>
        <taxon>Malus</taxon>
    </lineage>
</organism>
<dbReference type="InterPro" id="IPR001878">
    <property type="entry name" value="Znf_CCHC"/>
</dbReference>
<gene>
    <name evidence="4" type="ORF">DVH24_005538</name>
</gene>
<dbReference type="EMBL" id="RDQH01000337">
    <property type="protein sequence ID" value="RXH83285.1"/>
    <property type="molecule type" value="Genomic_DNA"/>
</dbReference>
<dbReference type="SUPFAM" id="SSF57756">
    <property type="entry name" value="Retrovirus zinc finger-like domains"/>
    <property type="match status" value="3"/>
</dbReference>
<dbReference type="GO" id="GO:0003676">
    <property type="term" value="F:nucleic acid binding"/>
    <property type="evidence" value="ECO:0007669"/>
    <property type="project" value="InterPro"/>
</dbReference>
<dbReference type="PROSITE" id="PS50158">
    <property type="entry name" value="ZF_CCHC"/>
    <property type="match status" value="4"/>
</dbReference>
<proteinExistence type="predicted"/>
<dbReference type="Proteomes" id="UP000290289">
    <property type="component" value="Chromosome 11"/>
</dbReference>
<dbReference type="Pfam" id="PF00098">
    <property type="entry name" value="zf-CCHC"/>
    <property type="match status" value="3"/>
</dbReference>
<dbReference type="GO" id="GO:0008270">
    <property type="term" value="F:zinc ion binding"/>
    <property type="evidence" value="ECO:0007669"/>
    <property type="project" value="UniProtKB-KW"/>
</dbReference>
<dbReference type="STRING" id="3750.A0A498IMC5"/>
<evidence type="ECO:0000256" key="2">
    <source>
        <dbReference type="SAM" id="MobiDB-lite"/>
    </source>
</evidence>
<feature type="domain" description="CCHC-type" evidence="3">
    <location>
        <begin position="216"/>
        <end position="231"/>
    </location>
</feature>
<dbReference type="InterPro" id="IPR036875">
    <property type="entry name" value="Znf_CCHC_sf"/>
</dbReference>
<dbReference type="Gene3D" id="4.10.60.10">
    <property type="entry name" value="Zinc finger, CCHC-type"/>
    <property type="match status" value="3"/>
</dbReference>
<evidence type="ECO:0000313" key="5">
    <source>
        <dbReference type="Proteomes" id="UP000290289"/>
    </source>
</evidence>
<feature type="compositionally biased region" description="Polar residues" evidence="2">
    <location>
        <begin position="438"/>
        <end position="449"/>
    </location>
</feature>
<dbReference type="SMART" id="SM00343">
    <property type="entry name" value="ZnF_C2HC"/>
    <property type="match status" value="6"/>
</dbReference>
<sequence length="527" mass="58613">MGKRERQRAKLDWDELSEEELEQIHKYPSKSAAEHSSSDDDEANEDLSLKIVEKALLMRATKLAPDNNADVSGEPSGGLVELPSSSPSPEDEVAGAVLDTKKVRRKERMKKIKKMKIEDQAVLPKEEEKVEAANAVDLAETKQLENVEFTDNVVLRKLLRGPRYFDPPDSSWGACFNCGEEGHAAVNCTVAKRKKPCFVCGNLEHNAKHCRRGQDCFICKKGGHHAKDCPEKQNGGSLKSQICLKCGDSGHDMLLCRNNYSNDDLKEIQCYVCKRFGHLCCVKYVYTSTWEVSCYKCGSMGHTGMACINLLGGETTGFGSPRLCYKCGEGGHIARECASSVNFHKRFGESSNYSTPVLKRHKEKRDYTGFKSAPHDLNKVHKRKQTQFEERVFTTPQKAKHRCGWIMDNPGDFSPRKGKKNNRKSPATPFNRGHRVPSLTTGGHASSSRSSKKIWKDSESPISKGSSKSFQHGYSASSDNDLVFISLDVENGETQPGLKECKLAAKRLVGVVFKPVEDAVQDRVDSS</sequence>
<dbReference type="AlphaFoldDB" id="A0A498IMC5"/>
<dbReference type="PANTHER" id="PTHR46978:SF1">
    <property type="entry name" value="ZINC KNUCKLE (CCHC-TYPE) FAMILY PROTEIN"/>
    <property type="match status" value="1"/>
</dbReference>
<feature type="region of interest" description="Disordered" evidence="2">
    <location>
        <begin position="1"/>
        <end position="46"/>
    </location>
</feature>
<protein>
    <recommendedName>
        <fullName evidence="3">CCHC-type domain-containing protein</fullName>
    </recommendedName>
</protein>
<keyword evidence="5" id="KW-1185">Reference proteome</keyword>
<feature type="region of interest" description="Disordered" evidence="2">
    <location>
        <begin position="63"/>
        <end position="95"/>
    </location>
</feature>
<name>A0A498IMC5_MALDO</name>
<evidence type="ECO:0000313" key="4">
    <source>
        <dbReference type="EMBL" id="RXH83285.1"/>
    </source>
</evidence>
<keyword evidence="1" id="KW-0479">Metal-binding</keyword>
<keyword evidence="1" id="KW-0862">Zinc</keyword>
<keyword evidence="1" id="KW-0863">Zinc-finger</keyword>
<feature type="compositionally biased region" description="Low complexity" evidence="2">
    <location>
        <begin position="77"/>
        <end position="88"/>
    </location>
</feature>
<feature type="domain" description="CCHC-type" evidence="3">
    <location>
        <begin position="175"/>
        <end position="188"/>
    </location>
</feature>
<feature type="domain" description="CCHC-type" evidence="3">
    <location>
        <begin position="324"/>
        <end position="337"/>
    </location>
</feature>